<keyword evidence="5 9" id="KW-1133">Transmembrane helix</keyword>
<comment type="subunit">
    <text evidence="2">The complex is composed of two ATP-binding proteins (CysA), two transmembrane proteins (CysT and CysW) and a solute-binding protein (CysP).</text>
</comment>
<reference evidence="11 12" key="1">
    <citation type="journal article" date="2019" name="Int. J. Syst. Evol. Microbiol.">
        <title>The Global Catalogue of Microorganisms (GCM) 10K type strain sequencing project: providing services to taxonomists for standard genome sequencing and annotation.</title>
        <authorList>
            <consortium name="The Broad Institute Genomics Platform"/>
            <consortium name="The Broad Institute Genome Sequencing Center for Infectious Disease"/>
            <person name="Wu L."/>
            <person name="Ma J."/>
        </authorList>
    </citation>
    <scope>NUCLEOTIDE SEQUENCE [LARGE SCALE GENOMIC DNA]</scope>
    <source>
        <strain evidence="11 12">JCM 14330</strain>
    </source>
</reference>
<evidence type="ECO:0000256" key="7">
    <source>
        <dbReference type="ARBA" id="ARBA00023136"/>
    </source>
</evidence>
<evidence type="ECO:0000313" key="11">
    <source>
        <dbReference type="EMBL" id="GAA0522688.1"/>
    </source>
</evidence>
<dbReference type="PROSITE" id="PS50928">
    <property type="entry name" value="ABC_TM1"/>
    <property type="match status" value="1"/>
</dbReference>
<name>A0ABN1CNH7_9BURK</name>
<evidence type="ECO:0000256" key="2">
    <source>
        <dbReference type="ARBA" id="ARBA00011779"/>
    </source>
</evidence>
<gene>
    <name evidence="11" type="ORF">GCM10009097_45230</name>
</gene>
<protein>
    <recommendedName>
        <fullName evidence="10">ABC transmembrane type-1 domain-containing protein</fullName>
    </recommendedName>
</protein>
<evidence type="ECO:0000256" key="4">
    <source>
        <dbReference type="ARBA" id="ARBA00022692"/>
    </source>
</evidence>
<dbReference type="PANTHER" id="PTHR30406:SF9">
    <property type="entry name" value="SULFATE TRANSPORT SYSTEM PERMEASE PROTEIN CYSW"/>
    <property type="match status" value="1"/>
</dbReference>
<feature type="transmembrane region" description="Helical" evidence="9">
    <location>
        <begin position="93"/>
        <end position="116"/>
    </location>
</feature>
<dbReference type="InterPro" id="IPR035906">
    <property type="entry name" value="MetI-like_sf"/>
</dbReference>
<feature type="transmembrane region" description="Helical" evidence="9">
    <location>
        <begin position="136"/>
        <end position="154"/>
    </location>
</feature>
<evidence type="ECO:0000256" key="1">
    <source>
        <dbReference type="ARBA" id="ARBA00004651"/>
    </source>
</evidence>
<keyword evidence="12" id="KW-1185">Reference proteome</keyword>
<organism evidence="11 12">
    <name type="scientific">Pigmentiphaga daeguensis</name>
    <dbReference type="NCBI Taxonomy" id="414049"/>
    <lineage>
        <taxon>Bacteria</taxon>
        <taxon>Pseudomonadati</taxon>
        <taxon>Pseudomonadota</taxon>
        <taxon>Betaproteobacteria</taxon>
        <taxon>Burkholderiales</taxon>
        <taxon>Alcaligenaceae</taxon>
        <taxon>Pigmentiphaga</taxon>
    </lineage>
</organism>
<evidence type="ECO:0000256" key="6">
    <source>
        <dbReference type="ARBA" id="ARBA00023032"/>
    </source>
</evidence>
<feature type="domain" description="ABC transmembrane type-1" evidence="10">
    <location>
        <begin position="58"/>
        <end position="164"/>
    </location>
</feature>
<keyword evidence="6" id="KW-0764">Sulfate transport</keyword>
<dbReference type="Proteomes" id="UP001501706">
    <property type="component" value="Unassembled WGS sequence"/>
</dbReference>
<dbReference type="InterPro" id="IPR000515">
    <property type="entry name" value="MetI-like"/>
</dbReference>
<dbReference type="Gene3D" id="1.10.3720.10">
    <property type="entry name" value="MetI-like"/>
    <property type="match status" value="1"/>
</dbReference>
<comment type="subcellular location">
    <subcellularLocation>
        <location evidence="1">Cell membrane</location>
        <topology evidence="1">Multi-pass membrane protein</topology>
    </subcellularLocation>
</comment>
<evidence type="ECO:0000256" key="5">
    <source>
        <dbReference type="ARBA" id="ARBA00022989"/>
    </source>
</evidence>
<dbReference type="EMBL" id="BAAAEN010000022">
    <property type="protein sequence ID" value="GAA0522688.1"/>
    <property type="molecule type" value="Genomic_DNA"/>
</dbReference>
<proteinExistence type="predicted"/>
<keyword evidence="4 9" id="KW-0812">Transmembrane</keyword>
<evidence type="ECO:0000256" key="3">
    <source>
        <dbReference type="ARBA" id="ARBA00022448"/>
    </source>
</evidence>
<dbReference type="RefSeq" id="WP_343928246.1">
    <property type="nucleotide sequence ID" value="NZ_BAAAEN010000022.1"/>
</dbReference>
<dbReference type="InterPro" id="IPR005667">
    <property type="entry name" value="Sulph_transpt2"/>
</dbReference>
<dbReference type="SUPFAM" id="SSF161098">
    <property type="entry name" value="MetI-like"/>
    <property type="match status" value="1"/>
</dbReference>
<dbReference type="PANTHER" id="PTHR30406">
    <property type="entry name" value="SULFATE TRANSPORT SYSTEM PERMEASE PROTEIN"/>
    <property type="match status" value="1"/>
</dbReference>
<evidence type="ECO:0000256" key="9">
    <source>
        <dbReference type="SAM" id="Phobius"/>
    </source>
</evidence>
<comment type="function">
    <text evidence="8">Part of the ABC transporter complex CysAWTP (TC 3.A.1.6.1) involved in sulfate/thiosulfate import. Probably responsible for the translocation of the substrate across the membrane.</text>
</comment>
<keyword evidence="3" id="KW-0813">Transport</keyword>
<keyword evidence="7 9" id="KW-0472">Membrane</keyword>
<evidence type="ECO:0000259" key="10">
    <source>
        <dbReference type="PROSITE" id="PS50928"/>
    </source>
</evidence>
<comment type="caution">
    <text evidence="11">The sequence shown here is derived from an EMBL/GenBank/DDBJ whole genome shotgun (WGS) entry which is preliminary data.</text>
</comment>
<feature type="transmembrane region" description="Helical" evidence="9">
    <location>
        <begin position="12"/>
        <end position="37"/>
    </location>
</feature>
<sequence length="164" mass="18064">MTNKRPTLVHQWLLIALGIVLTVLILVVPLALIFSQALSGGWSLLAQNLDEDFMKHAIGLTVLTTLATVPINLVFGILLAWCVTHYDFFGRRLLTTLVDIPYATSPVVAGLCYLVVYGLESTLGKWLYSHDIQLMFAWPGIIMVTVFVTSPRGGSGCLDSILRF</sequence>
<evidence type="ECO:0000313" key="12">
    <source>
        <dbReference type="Proteomes" id="UP001501706"/>
    </source>
</evidence>
<accession>A0ABN1CNH7</accession>
<dbReference type="CDD" id="cd06261">
    <property type="entry name" value="TM_PBP2"/>
    <property type="match status" value="1"/>
</dbReference>
<feature type="transmembrane region" description="Helical" evidence="9">
    <location>
        <begin position="57"/>
        <end position="81"/>
    </location>
</feature>
<evidence type="ECO:0000256" key="8">
    <source>
        <dbReference type="ARBA" id="ARBA00025323"/>
    </source>
</evidence>